<evidence type="ECO:0000313" key="1">
    <source>
        <dbReference type="EMBL" id="MCA9379165.1"/>
    </source>
</evidence>
<gene>
    <name evidence="1" type="ORF">KC640_01940</name>
</gene>
<dbReference type="AlphaFoldDB" id="A0A955I4Z5"/>
<evidence type="ECO:0000313" key="2">
    <source>
        <dbReference type="Proteomes" id="UP000760819"/>
    </source>
</evidence>
<protein>
    <submittedName>
        <fullName evidence="1">Uncharacterized protein</fullName>
    </submittedName>
</protein>
<proteinExistence type="predicted"/>
<sequence>MEIFGRQTKQIGFAKVMNRQLVFILALLLVAFVAAQFVVLATVGSKGAEITGIRLEMDDLRISNEYLRSEIDKAKTLAEIEPEISEVFDIYPTSVQKVVAPSAQIPSDVVSYNP</sequence>
<name>A0A955I4Z5_9BACT</name>
<reference evidence="1" key="2">
    <citation type="journal article" date="2021" name="Microbiome">
        <title>Successional dynamics and alternative stable states in a saline activated sludge microbial community over 9 years.</title>
        <authorList>
            <person name="Wang Y."/>
            <person name="Ye J."/>
            <person name="Ju F."/>
            <person name="Liu L."/>
            <person name="Boyd J.A."/>
            <person name="Deng Y."/>
            <person name="Parks D.H."/>
            <person name="Jiang X."/>
            <person name="Yin X."/>
            <person name="Woodcroft B.J."/>
            <person name="Tyson G.W."/>
            <person name="Hugenholtz P."/>
            <person name="Polz M.F."/>
            <person name="Zhang T."/>
        </authorList>
    </citation>
    <scope>NUCLEOTIDE SEQUENCE</scope>
    <source>
        <strain evidence="1">HKST-UBA12</strain>
    </source>
</reference>
<comment type="caution">
    <text evidence="1">The sequence shown here is derived from an EMBL/GenBank/DDBJ whole genome shotgun (WGS) entry which is preliminary data.</text>
</comment>
<dbReference type="EMBL" id="JAGQLI010000100">
    <property type="protein sequence ID" value="MCA9379165.1"/>
    <property type="molecule type" value="Genomic_DNA"/>
</dbReference>
<accession>A0A955I4Z5</accession>
<dbReference type="Proteomes" id="UP000760819">
    <property type="component" value="Unassembled WGS sequence"/>
</dbReference>
<reference evidence="1" key="1">
    <citation type="submission" date="2020-04" db="EMBL/GenBank/DDBJ databases">
        <authorList>
            <person name="Zhang T."/>
        </authorList>
    </citation>
    <scope>NUCLEOTIDE SEQUENCE</scope>
    <source>
        <strain evidence="1">HKST-UBA12</strain>
    </source>
</reference>
<organism evidence="1 2">
    <name type="scientific">Candidatus Dojkabacteria bacterium</name>
    <dbReference type="NCBI Taxonomy" id="2099670"/>
    <lineage>
        <taxon>Bacteria</taxon>
        <taxon>Candidatus Dojkabacteria</taxon>
    </lineage>
</organism>